<dbReference type="OMA" id="HHHIMLI"/>
<dbReference type="Proteomes" id="UP000011082">
    <property type="component" value="Unassembled WGS sequence"/>
</dbReference>
<protein>
    <recommendedName>
        <fullName evidence="3">D-aminoacyl-tRNA deacylase</fullName>
        <ecNumber evidence="2">3.1.1.96</ecNumber>
    </recommendedName>
    <alternativeName>
        <fullName evidence="4">Gly-tRNA(Ala) deacylase</fullName>
    </alternativeName>
</protein>
<sequence>MKVIAQRVKSAKVLKEDEVISEIGEGFVVYVGVERNEEEKAIYWFVDKLKEKLKENEEVLILSQFTLLAQFKNAKPSFHRAEEHFKAKEYFENVVKKTRAELSRRVKSGVFGVYLQILQEFESVNAELWESSNNL</sequence>
<evidence type="ECO:0000313" key="7">
    <source>
        <dbReference type="EMBL" id="ELA42056.1"/>
    </source>
</evidence>
<dbReference type="InParanoid" id="L2GMI8"/>
<organism evidence="7 8">
    <name type="scientific">Vittaforma corneae (strain ATCC 50505)</name>
    <name type="common">Microsporidian parasite</name>
    <name type="synonym">Nosema corneum</name>
    <dbReference type="NCBI Taxonomy" id="993615"/>
    <lineage>
        <taxon>Eukaryota</taxon>
        <taxon>Fungi</taxon>
        <taxon>Fungi incertae sedis</taxon>
        <taxon>Microsporidia</taxon>
        <taxon>Nosematidae</taxon>
        <taxon>Vittaforma</taxon>
    </lineage>
</organism>
<reference evidence="8" key="1">
    <citation type="submission" date="2011-05" db="EMBL/GenBank/DDBJ databases">
        <title>The genome sequence of Vittaforma corneae strain ATCC 50505.</title>
        <authorList>
            <consortium name="The Broad Institute Genome Sequencing Platform"/>
            <person name="Cuomo C."/>
            <person name="Didier E."/>
            <person name="Bowers L."/>
            <person name="Young S.K."/>
            <person name="Zeng Q."/>
            <person name="Gargeya S."/>
            <person name="Fitzgerald M."/>
            <person name="Haas B."/>
            <person name="Abouelleil A."/>
            <person name="Alvarado L."/>
            <person name="Arachchi H.M."/>
            <person name="Berlin A."/>
            <person name="Chapman S.B."/>
            <person name="Gearin G."/>
            <person name="Goldberg J."/>
            <person name="Griggs A."/>
            <person name="Gujja S."/>
            <person name="Hansen M."/>
            <person name="Heiman D."/>
            <person name="Howarth C."/>
            <person name="Larimer J."/>
            <person name="Lui A."/>
            <person name="MacDonald P.J.P."/>
            <person name="McCowen C."/>
            <person name="Montmayeur A."/>
            <person name="Murphy C."/>
            <person name="Neiman D."/>
            <person name="Pearson M."/>
            <person name="Priest M."/>
            <person name="Roberts A."/>
            <person name="Saif S."/>
            <person name="Shea T."/>
            <person name="Sisk P."/>
            <person name="Stolte C."/>
            <person name="Sykes S."/>
            <person name="Wortman J."/>
            <person name="Nusbaum C."/>
            <person name="Birren B."/>
        </authorList>
    </citation>
    <scope>NUCLEOTIDE SEQUENCE [LARGE SCALE GENOMIC DNA]</scope>
    <source>
        <strain evidence="8">ATCC 50505</strain>
    </source>
</reference>
<evidence type="ECO:0000256" key="3">
    <source>
        <dbReference type="ARBA" id="ARBA00020007"/>
    </source>
</evidence>
<dbReference type="STRING" id="993615.L2GMI8"/>
<dbReference type="Gene3D" id="3.50.80.10">
    <property type="entry name" value="D-tyrosyl-tRNA(Tyr) deacylase"/>
    <property type="match status" value="1"/>
</dbReference>
<dbReference type="PANTHER" id="PTHR10472">
    <property type="entry name" value="D-TYROSYL-TRNA TYR DEACYLASE"/>
    <property type="match status" value="1"/>
</dbReference>
<evidence type="ECO:0000256" key="1">
    <source>
        <dbReference type="ARBA" id="ARBA00009673"/>
    </source>
</evidence>
<evidence type="ECO:0000313" key="8">
    <source>
        <dbReference type="Proteomes" id="UP000011082"/>
    </source>
</evidence>
<gene>
    <name evidence="7" type="ORF">VICG_00905</name>
</gene>
<evidence type="ECO:0000256" key="6">
    <source>
        <dbReference type="ARBA" id="ARBA00048018"/>
    </source>
</evidence>
<proteinExistence type="inferred from homology"/>
<dbReference type="PANTHER" id="PTHR10472:SF5">
    <property type="entry name" value="D-AMINOACYL-TRNA DEACYLASE 1"/>
    <property type="match status" value="1"/>
</dbReference>
<comment type="catalytic activity">
    <reaction evidence="6">
        <text>a D-aminoacyl-tRNA + H2O = a tRNA + a D-alpha-amino acid + H(+)</text>
        <dbReference type="Rhea" id="RHEA:13953"/>
        <dbReference type="Rhea" id="RHEA-COMP:10123"/>
        <dbReference type="Rhea" id="RHEA-COMP:10124"/>
        <dbReference type="ChEBI" id="CHEBI:15377"/>
        <dbReference type="ChEBI" id="CHEBI:15378"/>
        <dbReference type="ChEBI" id="CHEBI:59871"/>
        <dbReference type="ChEBI" id="CHEBI:78442"/>
        <dbReference type="ChEBI" id="CHEBI:79333"/>
        <dbReference type="EC" id="3.1.1.96"/>
    </reaction>
</comment>
<dbReference type="FunCoup" id="L2GMI8">
    <property type="interactions" value="71"/>
</dbReference>
<dbReference type="EC" id="3.1.1.96" evidence="2"/>
<dbReference type="VEuPathDB" id="MicrosporidiaDB:VICG_00905"/>
<comment type="catalytic activity">
    <reaction evidence="5">
        <text>glycyl-tRNA(Ala) + H2O = tRNA(Ala) + glycine + H(+)</text>
        <dbReference type="Rhea" id="RHEA:53744"/>
        <dbReference type="Rhea" id="RHEA-COMP:9657"/>
        <dbReference type="Rhea" id="RHEA-COMP:13640"/>
        <dbReference type="ChEBI" id="CHEBI:15377"/>
        <dbReference type="ChEBI" id="CHEBI:15378"/>
        <dbReference type="ChEBI" id="CHEBI:57305"/>
        <dbReference type="ChEBI" id="CHEBI:78442"/>
        <dbReference type="ChEBI" id="CHEBI:78522"/>
        <dbReference type="EC" id="3.1.1.96"/>
    </reaction>
</comment>
<comment type="similarity">
    <text evidence="1">Belongs to the DTD family.</text>
</comment>
<dbReference type="GO" id="GO:0005737">
    <property type="term" value="C:cytoplasm"/>
    <property type="evidence" value="ECO:0007669"/>
    <property type="project" value="InterPro"/>
</dbReference>
<evidence type="ECO:0000256" key="4">
    <source>
        <dbReference type="ARBA" id="ARBA00032747"/>
    </source>
</evidence>
<accession>L2GMI8</accession>
<name>L2GMI8_VITCO</name>
<evidence type="ECO:0000256" key="5">
    <source>
        <dbReference type="ARBA" id="ARBA00047676"/>
    </source>
</evidence>
<dbReference type="GeneID" id="19881617"/>
<dbReference type="RefSeq" id="XP_007604352.1">
    <property type="nucleotide sequence ID" value="XM_007604290.1"/>
</dbReference>
<dbReference type="EMBL" id="JH370135">
    <property type="protein sequence ID" value="ELA42056.1"/>
    <property type="molecule type" value="Genomic_DNA"/>
</dbReference>
<evidence type="ECO:0000256" key="2">
    <source>
        <dbReference type="ARBA" id="ARBA00013056"/>
    </source>
</evidence>
<dbReference type="InterPro" id="IPR003732">
    <property type="entry name" value="Daa-tRNA_deacyls_DTD"/>
</dbReference>
<dbReference type="SUPFAM" id="SSF69500">
    <property type="entry name" value="DTD-like"/>
    <property type="match status" value="1"/>
</dbReference>
<dbReference type="OrthoDB" id="275783at2759"/>
<dbReference type="Pfam" id="PF02580">
    <property type="entry name" value="Tyr_Deacylase"/>
    <property type="match status" value="1"/>
</dbReference>
<dbReference type="InterPro" id="IPR023509">
    <property type="entry name" value="DTD-like_sf"/>
</dbReference>
<keyword evidence="8" id="KW-1185">Reference proteome</keyword>
<dbReference type="HOGENOM" id="CLU_076901_0_4_1"/>
<dbReference type="AlphaFoldDB" id="L2GMI8"/>
<dbReference type="GO" id="GO:0051500">
    <property type="term" value="F:D-tyrosyl-tRNA(Tyr) deacylase activity"/>
    <property type="evidence" value="ECO:0007669"/>
    <property type="project" value="TreeGrafter"/>
</dbReference>